<feature type="compositionally biased region" description="Acidic residues" evidence="2">
    <location>
        <begin position="75"/>
        <end position="100"/>
    </location>
</feature>
<evidence type="ECO:0000313" key="5">
    <source>
        <dbReference type="Proteomes" id="UP000198848"/>
    </source>
</evidence>
<organism evidence="4 5">
    <name type="scientific">Natronobacterium texcoconense</name>
    <dbReference type="NCBI Taxonomy" id="1095778"/>
    <lineage>
        <taxon>Archaea</taxon>
        <taxon>Methanobacteriati</taxon>
        <taxon>Methanobacteriota</taxon>
        <taxon>Stenosarchaea group</taxon>
        <taxon>Halobacteria</taxon>
        <taxon>Halobacteriales</taxon>
        <taxon>Natrialbaceae</taxon>
        <taxon>Natronobacterium</taxon>
    </lineage>
</organism>
<reference evidence="5" key="1">
    <citation type="submission" date="2016-10" db="EMBL/GenBank/DDBJ databases">
        <authorList>
            <person name="Varghese N."/>
            <person name="Submissions S."/>
        </authorList>
    </citation>
    <scope>NUCLEOTIDE SEQUENCE [LARGE SCALE GENOMIC DNA]</scope>
    <source>
        <strain evidence="5">DSM 24767</strain>
    </source>
</reference>
<dbReference type="STRING" id="1095778.SAMN04489842_1287"/>
<keyword evidence="5" id="KW-1185">Reference proteome</keyword>
<dbReference type="SUPFAM" id="SSF51556">
    <property type="entry name" value="Metallo-dependent hydrolases"/>
    <property type="match status" value="1"/>
</dbReference>
<dbReference type="GO" id="GO:0005737">
    <property type="term" value="C:cytoplasm"/>
    <property type="evidence" value="ECO:0007669"/>
    <property type="project" value="TreeGrafter"/>
</dbReference>
<dbReference type="Gene3D" id="3.20.20.140">
    <property type="entry name" value="Metal-dependent hydrolases"/>
    <property type="match status" value="1"/>
</dbReference>
<feature type="compositionally biased region" description="Low complexity" evidence="2">
    <location>
        <begin position="1"/>
        <end position="15"/>
    </location>
</feature>
<feature type="region of interest" description="Disordered" evidence="2">
    <location>
        <begin position="1"/>
        <end position="34"/>
    </location>
</feature>
<feature type="domain" description="Amidohydrolase-related" evidence="3">
    <location>
        <begin position="108"/>
        <end position="380"/>
    </location>
</feature>
<dbReference type="PANTHER" id="PTHR21240:SF28">
    <property type="entry name" value="ISO-OROTATE DECARBOXYLASE (EUROFUNG)"/>
    <property type="match status" value="1"/>
</dbReference>
<evidence type="ECO:0000256" key="1">
    <source>
        <dbReference type="ARBA" id="ARBA00023239"/>
    </source>
</evidence>
<accession>A0A1H1C7R6</accession>
<protein>
    <submittedName>
        <fullName evidence="4">Predicted metal-dependent hydrolase, TIM-barrel fold</fullName>
    </submittedName>
</protein>
<keyword evidence="4" id="KW-0378">Hydrolase</keyword>
<name>A0A1H1C7R6_NATTX</name>
<dbReference type="InterPro" id="IPR032466">
    <property type="entry name" value="Metal_Hydrolase"/>
</dbReference>
<dbReference type="GO" id="GO:0019748">
    <property type="term" value="P:secondary metabolic process"/>
    <property type="evidence" value="ECO:0007669"/>
    <property type="project" value="TreeGrafter"/>
</dbReference>
<keyword evidence="1" id="KW-0456">Lyase</keyword>
<gene>
    <name evidence="4" type="ORF">SAMN04489842_1287</name>
</gene>
<dbReference type="EMBL" id="FNLC01000001">
    <property type="protein sequence ID" value="SDQ59716.1"/>
    <property type="molecule type" value="Genomic_DNA"/>
</dbReference>
<sequence>MTRFASPSGDSSSCSDESDDSNADDTRSRAVTTRRRYLGIAAGGLFATGAGCTTDRLDESTPASETPEPSAAPPDDPETDESDSETEEEDTETEEDDQDPLADLPLFDAHTHVVPMATRGHDPLSADELVDWMDAYGVDRAVVLAFDSPEAYPVQAPSWWVLEEAASYPERLVPFCTIDPRTLVYGEDTAEDLLEGYIDRGARGFGELKVGMPIDDERLGPIYERCAEYELPILFHTDRQSLPDEIGLPRLESVLASYPEVDFVAHAHGWWAHMGADVERADLGSIPEGPIESRGRIWELLAEYDNIYGDISTRSGWNALVRDETLGQELLETHHDQIVFGTDYLYPGQAVPQFGLFDRFDLDREAWANVRHRNIERLLR</sequence>
<dbReference type="OrthoDB" id="34429at2157"/>
<dbReference type="GO" id="GO:0016787">
    <property type="term" value="F:hydrolase activity"/>
    <property type="evidence" value="ECO:0007669"/>
    <property type="project" value="UniProtKB-KW"/>
</dbReference>
<proteinExistence type="predicted"/>
<dbReference type="RefSeq" id="WP_090378934.1">
    <property type="nucleotide sequence ID" value="NZ_FNLC01000001.1"/>
</dbReference>
<dbReference type="PANTHER" id="PTHR21240">
    <property type="entry name" value="2-AMINO-3-CARBOXYLMUCONATE-6-SEMIALDEHYDE DECARBOXYLASE"/>
    <property type="match status" value="1"/>
</dbReference>
<dbReference type="AlphaFoldDB" id="A0A1H1C7R6"/>
<dbReference type="Pfam" id="PF04909">
    <property type="entry name" value="Amidohydro_2"/>
    <property type="match status" value="1"/>
</dbReference>
<feature type="region of interest" description="Disordered" evidence="2">
    <location>
        <begin position="47"/>
        <end position="102"/>
    </location>
</feature>
<evidence type="ECO:0000259" key="3">
    <source>
        <dbReference type="Pfam" id="PF04909"/>
    </source>
</evidence>
<dbReference type="InterPro" id="IPR032465">
    <property type="entry name" value="ACMSD"/>
</dbReference>
<dbReference type="InterPro" id="IPR006680">
    <property type="entry name" value="Amidohydro-rel"/>
</dbReference>
<evidence type="ECO:0000256" key="2">
    <source>
        <dbReference type="SAM" id="MobiDB-lite"/>
    </source>
</evidence>
<feature type="compositionally biased region" description="Low complexity" evidence="2">
    <location>
        <begin position="60"/>
        <end position="69"/>
    </location>
</feature>
<dbReference type="Proteomes" id="UP000198848">
    <property type="component" value="Unassembled WGS sequence"/>
</dbReference>
<evidence type="ECO:0000313" key="4">
    <source>
        <dbReference type="EMBL" id="SDQ59716.1"/>
    </source>
</evidence>
<dbReference type="GO" id="GO:0016831">
    <property type="term" value="F:carboxy-lyase activity"/>
    <property type="evidence" value="ECO:0007669"/>
    <property type="project" value="InterPro"/>
</dbReference>